<evidence type="ECO:0000256" key="8">
    <source>
        <dbReference type="SAM" id="SignalP"/>
    </source>
</evidence>
<evidence type="ECO:0000256" key="3">
    <source>
        <dbReference type="ARBA" id="ARBA00022670"/>
    </source>
</evidence>
<evidence type="ECO:0000256" key="2">
    <source>
        <dbReference type="ARBA" id="ARBA00022525"/>
    </source>
</evidence>
<proteinExistence type="predicted"/>
<comment type="caution">
    <text evidence="10">The sequence shown here is derived from an EMBL/GenBank/DDBJ whole genome shotgun (WGS) entry which is preliminary data.</text>
</comment>
<dbReference type="GO" id="GO:0005576">
    <property type="term" value="C:extracellular region"/>
    <property type="evidence" value="ECO:0007669"/>
    <property type="project" value="UniProtKB-SubCell"/>
</dbReference>
<evidence type="ECO:0000256" key="6">
    <source>
        <dbReference type="ARBA" id="ARBA00023157"/>
    </source>
</evidence>
<dbReference type="Pfam" id="PF00089">
    <property type="entry name" value="Trypsin"/>
    <property type="match status" value="1"/>
</dbReference>
<name>A0AA88H6Z8_ARTSF</name>
<keyword evidence="6" id="KW-1015">Disulfide bond</keyword>
<accession>A0AA88H6Z8</accession>
<evidence type="ECO:0000256" key="5">
    <source>
        <dbReference type="ARBA" id="ARBA00022825"/>
    </source>
</evidence>
<dbReference type="PRINTS" id="PR00722">
    <property type="entry name" value="CHYMOTRYPSIN"/>
</dbReference>
<sequence length="324" mass="35729">MSNLLVFALYFLGHGQSGNSLNAQLSDDAIIFPNDEDLFQSVTSTSAQPSGKLIEIFPDNCGIQSYKFQNERRIKRAPNLIQIMVVGGTDARVGVHPWIARIGQNGRFFCGGALITAKHVVTAAHCLGKRGEYMVRLGDHDKDDDSDPGRIDVVVKAMIPHEKYLKAKQLVQNDIAILLLKESVKFTDRISPICLPMAGLRNLDLANRSVTVAGWGALSYGGEKAKVLQQANLIVTPHNECIQSYKSIKLLINNDQICANNPGKDACGGDSGGPLTFFYPESRRHYLVGIVSFGYKCADERFPGVYARTTSYMNWITEKVMNMN</sequence>
<dbReference type="Proteomes" id="UP001187531">
    <property type="component" value="Unassembled WGS sequence"/>
</dbReference>
<evidence type="ECO:0000256" key="4">
    <source>
        <dbReference type="ARBA" id="ARBA00022801"/>
    </source>
</evidence>
<feature type="domain" description="Peptidase S1" evidence="9">
    <location>
        <begin position="85"/>
        <end position="321"/>
    </location>
</feature>
<dbReference type="PROSITE" id="PS50240">
    <property type="entry name" value="TRYPSIN_DOM"/>
    <property type="match status" value="1"/>
</dbReference>
<protein>
    <recommendedName>
        <fullName evidence="9">Peptidase S1 domain-containing protein</fullName>
    </recommendedName>
</protein>
<organism evidence="10 11">
    <name type="scientific">Artemia franciscana</name>
    <name type="common">Brine shrimp</name>
    <name type="synonym">Artemia sanfranciscana</name>
    <dbReference type="NCBI Taxonomy" id="6661"/>
    <lineage>
        <taxon>Eukaryota</taxon>
        <taxon>Metazoa</taxon>
        <taxon>Ecdysozoa</taxon>
        <taxon>Arthropoda</taxon>
        <taxon>Crustacea</taxon>
        <taxon>Branchiopoda</taxon>
        <taxon>Anostraca</taxon>
        <taxon>Artemiidae</taxon>
        <taxon>Artemia</taxon>
    </lineage>
</organism>
<dbReference type="AlphaFoldDB" id="A0AA88H6Z8"/>
<dbReference type="InterPro" id="IPR033116">
    <property type="entry name" value="TRYPSIN_SER"/>
</dbReference>
<keyword evidence="3 7" id="KW-0645">Protease</keyword>
<comment type="subcellular location">
    <subcellularLocation>
        <location evidence="1">Secreted</location>
    </subcellularLocation>
</comment>
<feature type="chain" id="PRO_5041646639" description="Peptidase S1 domain-containing protein" evidence="8">
    <location>
        <begin position="18"/>
        <end position="324"/>
    </location>
</feature>
<keyword evidence="8" id="KW-0732">Signal</keyword>
<reference evidence="10" key="1">
    <citation type="submission" date="2023-07" db="EMBL/GenBank/DDBJ databases">
        <title>Chromosome-level genome assembly of Artemia franciscana.</title>
        <authorList>
            <person name="Jo E."/>
        </authorList>
    </citation>
    <scope>NUCLEOTIDE SEQUENCE</scope>
    <source>
        <tissue evidence="10">Whole body</tissue>
    </source>
</reference>
<dbReference type="FunFam" id="2.40.10.10:FF:000015">
    <property type="entry name" value="Atrial natriuretic peptide-converting enzyme"/>
    <property type="match status" value="1"/>
</dbReference>
<dbReference type="SUPFAM" id="SSF50494">
    <property type="entry name" value="Trypsin-like serine proteases"/>
    <property type="match status" value="1"/>
</dbReference>
<dbReference type="InterPro" id="IPR043504">
    <property type="entry name" value="Peptidase_S1_PA_chymotrypsin"/>
</dbReference>
<dbReference type="InterPro" id="IPR018114">
    <property type="entry name" value="TRYPSIN_HIS"/>
</dbReference>
<dbReference type="EMBL" id="JAVRJZ010000109">
    <property type="protein sequence ID" value="KAK2703250.1"/>
    <property type="molecule type" value="Genomic_DNA"/>
</dbReference>
<gene>
    <name evidence="10" type="ORF">QYM36_018237</name>
</gene>
<dbReference type="InterPro" id="IPR001314">
    <property type="entry name" value="Peptidase_S1A"/>
</dbReference>
<dbReference type="GO" id="GO:0004252">
    <property type="term" value="F:serine-type endopeptidase activity"/>
    <property type="evidence" value="ECO:0007669"/>
    <property type="project" value="InterPro"/>
</dbReference>
<dbReference type="GO" id="GO:0006508">
    <property type="term" value="P:proteolysis"/>
    <property type="evidence" value="ECO:0007669"/>
    <property type="project" value="UniProtKB-KW"/>
</dbReference>
<keyword evidence="5 7" id="KW-0720">Serine protease</keyword>
<evidence type="ECO:0000256" key="1">
    <source>
        <dbReference type="ARBA" id="ARBA00004613"/>
    </source>
</evidence>
<keyword evidence="11" id="KW-1185">Reference proteome</keyword>
<keyword evidence="4 7" id="KW-0378">Hydrolase</keyword>
<evidence type="ECO:0000313" key="10">
    <source>
        <dbReference type="EMBL" id="KAK2703250.1"/>
    </source>
</evidence>
<dbReference type="InterPro" id="IPR009003">
    <property type="entry name" value="Peptidase_S1_PA"/>
</dbReference>
<keyword evidence="2" id="KW-0964">Secreted</keyword>
<evidence type="ECO:0000259" key="9">
    <source>
        <dbReference type="PROSITE" id="PS50240"/>
    </source>
</evidence>
<dbReference type="SMART" id="SM00020">
    <property type="entry name" value="Tryp_SPc"/>
    <property type="match status" value="1"/>
</dbReference>
<dbReference type="PROSITE" id="PS00135">
    <property type="entry name" value="TRYPSIN_SER"/>
    <property type="match status" value="1"/>
</dbReference>
<dbReference type="Gene3D" id="2.40.10.10">
    <property type="entry name" value="Trypsin-like serine proteases"/>
    <property type="match status" value="2"/>
</dbReference>
<feature type="signal peptide" evidence="8">
    <location>
        <begin position="1"/>
        <end position="17"/>
    </location>
</feature>
<dbReference type="InterPro" id="IPR001254">
    <property type="entry name" value="Trypsin_dom"/>
</dbReference>
<dbReference type="PANTHER" id="PTHR24253:SF95">
    <property type="entry name" value="CLIP DOMAIN-CONTAINING SERINE PROTEASE"/>
    <property type="match status" value="1"/>
</dbReference>
<evidence type="ECO:0000313" key="11">
    <source>
        <dbReference type="Proteomes" id="UP001187531"/>
    </source>
</evidence>
<dbReference type="PROSITE" id="PS00134">
    <property type="entry name" value="TRYPSIN_HIS"/>
    <property type="match status" value="1"/>
</dbReference>
<evidence type="ECO:0000256" key="7">
    <source>
        <dbReference type="RuleBase" id="RU363034"/>
    </source>
</evidence>
<dbReference type="CDD" id="cd00190">
    <property type="entry name" value="Tryp_SPc"/>
    <property type="match status" value="1"/>
</dbReference>
<dbReference type="PANTHER" id="PTHR24253">
    <property type="entry name" value="TRANSMEMBRANE PROTEASE SERINE"/>
    <property type="match status" value="1"/>
</dbReference>